<evidence type="ECO:0000313" key="1">
    <source>
        <dbReference type="EMBL" id="KXN68586.1"/>
    </source>
</evidence>
<evidence type="ECO:0000313" key="2">
    <source>
        <dbReference type="Proteomes" id="UP000070444"/>
    </source>
</evidence>
<reference evidence="1 2" key="1">
    <citation type="journal article" date="2015" name="Genome Biol. Evol.">
        <title>Phylogenomic analyses indicate that early fungi evolved digesting cell walls of algal ancestors of land plants.</title>
        <authorList>
            <person name="Chang Y."/>
            <person name="Wang S."/>
            <person name="Sekimoto S."/>
            <person name="Aerts A.L."/>
            <person name="Choi C."/>
            <person name="Clum A."/>
            <person name="LaButti K.M."/>
            <person name="Lindquist E.A."/>
            <person name="Yee Ngan C."/>
            <person name="Ohm R.A."/>
            <person name="Salamov A.A."/>
            <person name="Grigoriev I.V."/>
            <person name="Spatafora J.W."/>
            <person name="Berbee M.L."/>
        </authorList>
    </citation>
    <scope>NUCLEOTIDE SEQUENCE [LARGE SCALE GENOMIC DNA]</scope>
    <source>
        <strain evidence="1 2">NRRL 28638</strain>
    </source>
</reference>
<dbReference type="AlphaFoldDB" id="A0A137P0L1"/>
<feature type="non-terminal residue" evidence="1">
    <location>
        <position position="1"/>
    </location>
</feature>
<dbReference type="EMBL" id="KQ964570">
    <property type="protein sequence ID" value="KXN68586.1"/>
    <property type="molecule type" value="Genomic_DNA"/>
</dbReference>
<dbReference type="Proteomes" id="UP000070444">
    <property type="component" value="Unassembled WGS sequence"/>
</dbReference>
<keyword evidence="2" id="KW-1185">Reference proteome</keyword>
<sequence>KNKFTFNSELFNEKEIKFEGNHIISIIFKDREAFKFGDSDIDLKIKDGNIINIDCLEEMDLDLEFLKIYPGECETDNYEVKINIRSRMLHPVYIQYVDQNFLKQVKEGSPHLGSNTHTVFISMEMNLHRLVAIRKNNPKIENEINHVLACQMVVYQYVAITLGIPPCLPHEIKEESFSAGGDGMLLFSAVVVKNRPIQNTVNLMIADYITNHYNHRKMDHLIEDISKNKDIDKLKQMGANFFAEMGGLSSDKIDEGRSIFMRYQLSHICLQIMKRLSNLTENEFNNKVKEFEPIYNMAKSHVPVQMNFPTIETFESNPKCCIIH</sequence>
<organism evidence="1 2">
    <name type="scientific">Conidiobolus coronatus (strain ATCC 28846 / CBS 209.66 / NRRL 28638)</name>
    <name type="common">Delacroixia coronata</name>
    <dbReference type="NCBI Taxonomy" id="796925"/>
    <lineage>
        <taxon>Eukaryota</taxon>
        <taxon>Fungi</taxon>
        <taxon>Fungi incertae sedis</taxon>
        <taxon>Zoopagomycota</taxon>
        <taxon>Entomophthoromycotina</taxon>
        <taxon>Entomophthoromycetes</taxon>
        <taxon>Entomophthorales</taxon>
        <taxon>Ancylistaceae</taxon>
        <taxon>Conidiobolus</taxon>
    </lineage>
</organism>
<protein>
    <submittedName>
        <fullName evidence="1">Uncharacterized protein</fullName>
    </submittedName>
</protein>
<name>A0A137P0L1_CONC2</name>
<gene>
    <name evidence="1" type="ORF">CONCODRAFT_166458</name>
</gene>
<proteinExistence type="predicted"/>
<accession>A0A137P0L1</accession>